<proteinExistence type="predicted"/>
<dbReference type="InterPro" id="IPR027417">
    <property type="entry name" value="P-loop_NTPase"/>
</dbReference>
<evidence type="ECO:0000313" key="1">
    <source>
        <dbReference type="EMBL" id="AMB18609.1"/>
    </source>
</evidence>
<accession>A0A120HUN2</accession>
<sequence>MKELKIALVGFLRSGKTTVQNHLVDKYHMTAFAFGDKLKEDFHRDHPEVPRVPKPVSHYQAYGQGKRETEYPEIWIDKCLAEVDRIRTAAANYNITGSEDPFTPLITDVRQRNEYERLLEEGYIIIRVTAPLETRKQRAIDAGDDISDKNFDYEAANHDVDFDVDYDIVNDGTLEELLWEVDMVMTAIKEKVPFLEKSVDKL</sequence>
<dbReference type="SUPFAM" id="SSF52540">
    <property type="entry name" value="P-loop containing nucleoside triphosphate hydrolases"/>
    <property type="match status" value="1"/>
</dbReference>
<dbReference type="KEGG" id="vg:28801688"/>
<keyword evidence="1" id="KW-0808">Transferase</keyword>
<dbReference type="Gene3D" id="3.40.50.300">
    <property type="entry name" value="P-loop containing nucleotide triphosphate hydrolases"/>
    <property type="match status" value="1"/>
</dbReference>
<dbReference type="EMBL" id="KU253712">
    <property type="protein sequence ID" value="AMB18609.1"/>
    <property type="molecule type" value="Genomic_DNA"/>
</dbReference>
<dbReference type="RefSeq" id="YP_009274733.1">
    <property type="nucleotide sequence ID" value="NC_030920.1"/>
</dbReference>
<evidence type="ECO:0000313" key="2">
    <source>
        <dbReference type="Proteomes" id="UP000204502"/>
    </source>
</evidence>
<name>A0A120HUN2_9CAUD</name>
<dbReference type="GeneID" id="28801688"/>
<protein>
    <submittedName>
        <fullName evidence="1">DNMP kinase</fullName>
    </submittedName>
</protein>
<dbReference type="OrthoDB" id="9152at10239"/>
<dbReference type="GO" id="GO:0016301">
    <property type="term" value="F:kinase activity"/>
    <property type="evidence" value="ECO:0007669"/>
    <property type="project" value="UniProtKB-KW"/>
</dbReference>
<keyword evidence="2" id="KW-1185">Reference proteome</keyword>
<keyword evidence="1" id="KW-0418">Kinase</keyword>
<organism evidence="1 2">
    <name type="scientific">Bacillus phage Eldridge</name>
    <dbReference type="NCBI Taxonomy" id="1776293"/>
    <lineage>
        <taxon>Viruses</taxon>
        <taxon>Duplodnaviria</taxon>
        <taxon>Heunggongvirae</taxon>
        <taxon>Uroviricota</taxon>
        <taxon>Caudoviricetes</taxon>
        <taxon>Herelleviridae</taxon>
        <taxon>Bastillevirinae</taxon>
        <taxon>Eldridgevirus</taxon>
        <taxon>Eldridgevirus eldridge</taxon>
    </lineage>
</organism>
<dbReference type="Proteomes" id="UP000204502">
    <property type="component" value="Segment"/>
</dbReference>
<reference evidence="1 2" key="1">
    <citation type="journal article" date="2016" name="Genome Announc.">
        <title>Complete Genome Sequence of Bacillus megaterium Bacteriophage Eldridge.</title>
        <authorList>
            <person name="Reveille A.M."/>
            <person name="Eldridge K.A."/>
            <person name="Temple L.M."/>
        </authorList>
    </citation>
    <scope>NUCLEOTIDE SEQUENCE [LARGE SCALE GENOMIC DNA]</scope>
</reference>
<gene>
    <name evidence="1" type="ORF">Eldridge_026</name>
</gene>